<dbReference type="PROSITE" id="PS50931">
    <property type="entry name" value="HTH_LYSR"/>
    <property type="match status" value="1"/>
</dbReference>
<protein>
    <submittedName>
        <fullName evidence="2">LysR family transcriptional regulator</fullName>
    </submittedName>
</protein>
<organism evidence="2 3">
    <name type="scientific">Pseudomonas gingeri</name>
    <dbReference type="NCBI Taxonomy" id="117681"/>
    <lineage>
        <taxon>Bacteria</taxon>
        <taxon>Pseudomonadati</taxon>
        <taxon>Pseudomonadota</taxon>
        <taxon>Gammaproteobacteria</taxon>
        <taxon>Pseudomonadales</taxon>
        <taxon>Pseudomonadaceae</taxon>
        <taxon>Pseudomonas</taxon>
    </lineage>
</organism>
<proteinExistence type="predicted"/>
<dbReference type="SUPFAM" id="SSF46785">
    <property type="entry name" value="Winged helix' DNA-binding domain"/>
    <property type="match status" value="1"/>
</dbReference>
<dbReference type="PANTHER" id="PTHR30419">
    <property type="entry name" value="HTH-TYPE TRANSCRIPTIONAL REGULATOR YBHD"/>
    <property type="match status" value="1"/>
</dbReference>
<evidence type="ECO:0000313" key="2">
    <source>
        <dbReference type="EMBL" id="NWB89198.1"/>
    </source>
</evidence>
<gene>
    <name evidence="2" type="ORF">HX830_30470</name>
</gene>
<dbReference type="InterPro" id="IPR036390">
    <property type="entry name" value="WH_DNA-bd_sf"/>
</dbReference>
<dbReference type="InterPro" id="IPR050950">
    <property type="entry name" value="HTH-type_LysR_regulators"/>
</dbReference>
<dbReference type="EMBL" id="JACAQA010000041">
    <property type="protein sequence ID" value="NWB89198.1"/>
    <property type="molecule type" value="Genomic_DNA"/>
</dbReference>
<dbReference type="InterPro" id="IPR036388">
    <property type="entry name" value="WH-like_DNA-bd_sf"/>
</dbReference>
<dbReference type="InterPro" id="IPR000847">
    <property type="entry name" value="LysR_HTH_N"/>
</dbReference>
<evidence type="ECO:0000259" key="1">
    <source>
        <dbReference type="PROSITE" id="PS50931"/>
    </source>
</evidence>
<sequence>MDIKQLKFLIALDETRHFSHCHITQPTLSMRLRSLEEELDLQLVNRGQRFEGFTAPGERVLAWARTVLAAYDGLQAEAAACRGNLVGTLRLQPIAEARTLARLGLIMRRGAPRSALAEACFALHQRSSNKA</sequence>
<reference evidence="2 3" key="1">
    <citation type="submission" date="2020-04" db="EMBL/GenBank/DDBJ databases">
        <title>Molecular characterization of pseudomonads from Agaricus bisporus reveal novel blotch 2 pathogens in Western Europe.</title>
        <authorList>
            <person name="Taparia T."/>
            <person name="Krijger M."/>
            <person name="Haynes E."/>
            <person name="Elpinstone J.G."/>
            <person name="Noble R."/>
            <person name="Van Der Wolf J."/>
        </authorList>
    </citation>
    <scope>NUCLEOTIDE SEQUENCE [LARGE SCALE GENOMIC DNA]</scope>
    <source>
        <strain evidence="2 3">G9001</strain>
    </source>
</reference>
<accession>A0A7Y7WWZ0</accession>
<name>A0A7Y7WWZ0_9PSED</name>
<comment type="caution">
    <text evidence="2">The sequence shown here is derived from an EMBL/GenBank/DDBJ whole genome shotgun (WGS) entry which is preliminary data.</text>
</comment>
<feature type="domain" description="HTH lysR-type" evidence="1">
    <location>
        <begin position="1"/>
        <end position="54"/>
    </location>
</feature>
<evidence type="ECO:0000313" key="3">
    <source>
        <dbReference type="Proteomes" id="UP000522864"/>
    </source>
</evidence>
<dbReference type="AlphaFoldDB" id="A0A7Y7WWZ0"/>
<dbReference type="PANTHER" id="PTHR30419:SF31">
    <property type="entry name" value="BLR3139 PROTEIN"/>
    <property type="match status" value="1"/>
</dbReference>
<dbReference type="Pfam" id="PF00126">
    <property type="entry name" value="HTH_1"/>
    <property type="match status" value="1"/>
</dbReference>
<dbReference type="Gene3D" id="1.10.10.10">
    <property type="entry name" value="Winged helix-like DNA-binding domain superfamily/Winged helix DNA-binding domain"/>
    <property type="match status" value="1"/>
</dbReference>
<dbReference type="GO" id="GO:0003700">
    <property type="term" value="F:DNA-binding transcription factor activity"/>
    <property type="evidence" value="ECO:0007669"/>
    <property type="project" value="InterPro"/>
</dbReference>
<dbReference type="Proteomes" id="UP000522864">
    <property type="component" value="Unassembled WGS sequence"/>
</dbReference>
<dbReference type="GO" id="GO:0005829">
    <property type="term" value="C:cytosol"/>
    <property type="evidence" value="ECO:0007669"/>
    <property type="project" value="TreeGrafter"/>
</dbReference>